<evidence type="ECO:0000256" key="5">
    <source>
        <dbReference type="ARBA" id="ARBA00022982"/>
    </source>
</evidence>
<evidence type="ECO:0000313" key="11">
    <source>
        <dbReference type="EMBL" id="KAK1738842.1"/>
    </source>
</evidence>
<evidence type="ECO:0000256" key="4">
    <source>
        <dbReference type="ARBA" id="ARBA00022723"/>
    </source>
</evidence>
<sequence length="179" mass="19168">MKTAFVTFLLAFAASSASAFVTVIPPKIITTHQIHHQPGFSKLNAQNNDSQSHQDSSPWLPSTIITAAVAPIISAATIFAFTVASYPSPATAGDITKGSQIFTSTCAGCHAGGNNFLKEKKTLKKEALEKYVGLDETKIAEFFKKSFVHQNQAGGGKMSEEDVADVISYVVTQAVNDKW</sequence>
<comment type="caution">
    <text evidence="11">The sequence shown here is derived from an EMBL/GenBank/DDBJ whole genome shotgun (WGS) entry which is preliminary data.</text>
</comment>
<dbReference type="InterPro" id="IPR023655">
    <property type="entry name" value="Cyt_C6"/>
</dbReference>
<evidence type="ECO:0000256" key="2">
    <source>
        <dbReference type="ARBA" id="ARBA00022448"/>
    </source>
</evidence>
<feature type="signal peptide" evidence="9">
    <location>
        <begin position="1"/>
        <end position="19"/>
    </location>
</feature>
<feature type="domain" description="Cytochrome c" evidence="10">
    <location>
        <begin position="93"/>
        <end position="174"/>
    </location>
</feature>
<dbReference type="InterPro" id="IPR036909">
    <property type="entry name" value="Cyt_c-like_dom_sf"/>
</dbReference>
<keyword evidence="2" id="KW-0813">Transport</keyword>
<keyword evidence="7" id="KW-0793">Thylakoid</keyword>
<evidence type="ECO:0000256" key="6">
    <source>
        <dbReference type="ARBA" id="ARBA00023004"/>
    </source>
</evidence>
<evidence type="ECO:0000256" key="9">
    <source>
        <dbReference type="SAM" id="SignalP"/>
    </source>
</evidence>
<dbReference type="GO" id="GO:0009055">
    <property type="term" value="F:electron transfer activity"/>
    <property type="evidence" value="ECO:0007669"/>
    <property type="project" value="InterPro"/>
</dbReference>
<feature type="chain" id="PRO_5042124235" description="Cytochrome c domain-containing protein" evidence="9">
    <location>
        <begin position="20"/>
        <end position="179"/>
    </location>
</feature>
<reference evidence="11" key="1">
    <citation type="submission" date="2023-06" db="EMBL/GenBank/DDBJ databases">
        <title>Survivors Of The Sea: Transcriptome response of Skeletonema marinoi to long-term dormancy.</title>
        <authorList>
            <person name="Pinder M.I.M."/>
            <person name="Kourtchenko O."/>
            <person name="Robertson E.K."/>
            <person name="Larsson T."/>
            <person name="Maumus F."/>
            <person name="Osuna-Cruz C.M."/>
            <person name="Vancaester E."/>
            <person name="Stenow R."/>
            <person name="Vandepoele K."/>
            <person name="Ploug H."/>
            <person name="Bruchert V."/>
            <person name="Godhe A."/>
            <person name="Topel M."/>
        </authorList>
    </citation>
    <scope>NUCLEOTIDE SEQUENCE</scope>
    <source>
        <strain evidence="11">R05AC</strain>
    </source>
</reference>
<evidence type="ECO:0000256" key="7">
    <source>
        <dbReference type="ARBA" id="ARBA00023078"/>
    </source>
</evidence>
<evidence type="ECO:0000256" key="3">
    <source>
        <dbReference type="ARBA" id="ARBA00022617"/>
    </source>
</evidence>
<gene>
    <name evidence="11" type="ORF">QTG54_010158</name>
</gene>
<evidence type="ECO:0000256" key="8">
    <source>
        <dbReference type="PROSITE-ProRule" id="PRU00433"/>
    </source>
</evidence>
<dbReference type="Gene3D" id="1.10.760.10">
    <property type="entry name" value="Cytochrome c-like domain"/>
    <property type="match status" value="1"/>
</dbReference>
<dbReference type="GO" id="GO:0005506">
    <property type="term" value="F:iron ion binding"/>
    <property type="evidence" value="ECO:0007669"/>
    <property type="project" value="InterPro"/>
</dbReference>
<dbReference type="Pfam" id="PF13442">
    <property type="entry name" value="Cytochrome_CBB3"/>
    <property type="match status" value="1"/>
</dbReference>
<evidence type="ECO:0000259" key="10">
    <source>
        <dbReference type="PROSITE" id="PS51007"/>
    </source>
</evidence>
<dbReference type="PROSITE" id="PS51007">
    <property type="entry name" value="CYTC"/>
    <property type="match status" value="1"/>
</dbReference>
<dbReference type="AlphaFoldDB" id="A0AAD8Y3L3"/>
<organism evidence="11 12">
    <name type="scientific">Skeletonema marinoi</name>
    <dbReference type="NCBI Taxonomy" id="267567"/>
    <lineage>
        <taxon>Eukaryota</taxon>
        <taxon>Sar</taxon>
        <taxon>Stramenopiles</taxon>
        <taxon>Ochrophyta</taxon>
        <taxon>Bacillariophyta</taxon>
        <taxon>Coscinodiscophyceae</taxon>
        <taxon>Thalassiosirophycidae</taxon>
        <taxon>Thalassiosirales</taxon>
        <taxon>Skeletonemataceae</taxon>
        <taxon>Skeletonema</taxon>
        <taxon>Skeletonema marinoi-dohrnii complex</taxon>
    </lineage>
</organism>
<accession>A0AAD8Y3L3</accession>
<dbReference type="Proteomes" id="UP001224775">
    <property type="component" value="Unassembled WGS sequence"/>
</dbReference>
<keyword evidence="12" id="KW-1185">Reference proteome</keyword>
<dbReference type="GO" id="GO:0020037">
    <property type="term" value="F:heme binding"/>
    <property type="evidence" value="ECO:0007669"/>
    <property type="project" value="InterPro"/>
</dbReference>
<comment type="similarity">
    <text evidence="1">Belongs to the cytochrome c family. PetJ subfamily.</text>
</comment>
<dbReference type="PANTHER" id="PTHR34688:SF2">
    <property type="entry name" value="CYTOCHROME C6, CHLOROPLASTIC"/>
    <property type="match status" value="1"/>
</dbReference>
<protein>
    <recommendedName>
        <fullName evidence="10">Cytochrome c domain-containing protein</fullName>
    </recommendedName>
</protein>
<dbReference type="PANTHER" id="PTHR34688">
    <property type="entry name" value="CYTOCHROME C6, CHLOROPLASTIC"/>
    <property type="match status" value="1"/>
</dbReference>
<evidence type="ECO:0000313" key="12">
    <source>
        <dbReference type="Proteomes" id="UP001224775"/>
    </source>
</evidence>
<evidence type="ECO:0000256" key="1">
    <source>
        <dbReference type="ARBA" id="ARBA00009650"/>
    </source>
</evidence>
<dbReference type="InterPro" id="IPR009056">
    <property type="entry name" value="Cyt_c-like_dom"/>
</dbReference>
<dbReference type="EMBL" id="JATAAI010000019">
    <property type="protein sequence ID" value="KAK1738842.1"/>
    <property type="molecule type" value="Genomic_DNA"/>
</dbReference>
<name>A0AAD8Y3L3_9STRA</name>
<keyword evidence="6 8" id="KW-0408">Iron</keyword>
<keyword evidence="4 8" id="KW-0479">Metal-binding</keyword>
<proteinExistence type="inferred from homology"/>
<keyword evidence="5" id="KW-0249">Electron transport</keyword>
<keyword evidence="3 8" id="KW-0349">Heme</keyword>
<keyword evidence="9" id="KW-0732">Signal</keyword>
<dbReference type="SUPFAM" id="SSF46626">
    <property type="entry name" value="Cytochrome c"/>
    <property type="match status" value="1"/>
</dbReference>